<dbReference type="InterPro" id="IPR055081">
    <property type="entry name" value="NLP1-9_GAF"/>
</dbReference>
<dbReference type="InterPro" id="IPR045012">
    <property type="entry name" value="NLP"/>
</dbReference>
<evidence type="ECO:0000313" key="3">
    <source>
        <dbReference type="Proteomes" id="UP000243459"/>
    </source>
</evidence>
<dbReference type="EMBL" id="CM007390">
    <property type="protein sequence ID" value="ONK55926.1"/>
    <property type="molecule type" value="Genomic_DNA"/>
</dbReference>
<dbReference type="PANTHER" id="PTHR32002:SF44">
    <property type="entry name" value="PROTEIN NLP4"/>
    <property type="match status" value="1"/>
</dbReference>
<dbReference type="GO" id="GO:0003700">
    <property type="term" value="F:DNA-binding transcription factor activity"/>
    <property type="evidence" value="ECO:0007669"/>
    <property type="project" value="InterPro"/>
</dbReference>
<keyword evidence="3" id="KW-1185">Reference proteome</keyword>
<dbReference type="Proteomes" id="UP000243459">
    <property type="component" value="Chromosome 10"/>
</dbReference>
<dbReference type="Gramene" id="ONK55926">
    <property type="protein sequence ID" value="ONK55926"/>
    <property type="gene ID" value="A4U43_C10F2370"/>
</dbReference>
<accession>A0A5P1E4G9</accession>
<dbReference type="PANTHER" id="PTHR32002">
    <property type="entry name" value="PROTEIN NLP8"/>
    <property type="match status" value="1"/>
</dbReference>
<reference evidence="3" key="1">
    <citation type="journal article" date="2017" name="Nat. Commun.">
        <title>The asparagus genome sheds light on the origin and evolution of a young Y chromosome.</title>
        <authorList>
            <person name="Harkess A."/>
            <person name="Zhou J."/>
            <person name="Xu C."/>
            <person name="Bowers J.E."/>
            <person name="Van der Hulst R."/>
            <person name="Ayyampalayam S."/>
            <person name="Mercati F."/>
            <person name="Riccardi P."/>
            <person name="McKain M.R."/>
            <person name="Kakrana A."/>
            <person name="Tang H."/>
            <person name="Ray J."/>
            <person name="Groenendijk J."/>
            <person name="Arikit S."/>
            <person name="Mathioni S.M."/>
            <person name="Nakano M."/>
            <person name="Shan H."/>
            <person name="Telgmann-Rauber A."/>
            <person name="Kanno A."/>
            <person name="Yue Z."/>
            <person name="Chen H."/>
            <person name="Li W."/>
            <person name="Chen Y."/>
            <person name="Xu X."/>
            <person name="Zhang Y."/>
            <person name="Luo S."/>
            <person name="Chen H."/>
            <person name="Gao J."/>
            <person name="Mao Z."/>
            <person name="Pires J.C."/>
            <person name="Luo M."/>
            <person name="Kudrna D."/>
            <person name="Wing R.A."/>
            <person name="Meyers B.C."/>
            <person name="Yi K."/>
            <person name="Kong H."/>
            <person name="Lavrijsen P."/>
            <person name="Sunseri F."/>
            <person name="Falavigna A."/>
            <person name="Ye Y."/>
            <person name="Leebens-Mack J.H."/>
            <person name="Chen G."/>
        </authorList>
    </citation>
    <scope>NUCLEOTIDE SEQUENCE [LARGE SCALE GENOMIC DNA]</scope>
    <source>
        <strain evidence="3">cv. DH0086</strain>
    </source>
</reference>
<proteinExistence type="predicted"/>
<name>A0A5P1E4G9_ASPOF</name>
<gene>
    <name evidence="2" type="ORF">A4U43_C10F2370</name>
</gene>
<evidence type="ECO:0000313" key="2">
    <source>
        <dbReference type="EMBL" id="ONK55926.1"/>
    </source>
</evidence>
<organism evidence="2 3">
    <name type="scientific">Asparagus officinalis</name>
    <name type="common">Garden asparagus</name>
    <dbReference type="NCBI Taxonomy" id="4686"/>
    <lineage>
        <taxon>Eukaryota</taxon>
        <taxon>Viridiplantae</taxon>
        <taxon>Streptophyta</taxon>
        <taxon>Embryophyta</taxon>
        <taxon>Tracheophyta</taxon>
        <taxon>Spermatophyta</taxon>
        <taxon>Magnoliopsida</taxon>
        <taxon>Liliopsida</taxon>
        <taxon>Asparagales</taxon>
        <taxon>Asparagaceae</taxon>
        <taxon>Asparagoideae</taxon>
        <taxon>Asparagus</taxon>
    </lineage>
</organism>
<sequence length="270" mass="30063">MGDASAQRPGSSLERAVSCSSVDFDLMDEMLSGDCWFQTNTPSLDTQENETPEQGSDQKLYLLIQPRSPTPPLKDRLIHALRRIKEAQRDSDVLVQIWVPIRTEGKHFLSTFGQPFWLDTNCQSLVSYRAASAGYQFSAEENSNEALGLPGRVFLGKVPEWTPDVRYFSSFEFPRVDHAQTCNVRGTIAIPVFERDSRSCLGVVEVVLTMQKINYSSDIESICSALQTLKFLYIHRLFSTVDANSKSQSASSLSSRVGCTLVNPVVIPAL</sequence>
<dbReference type="AlphaFoldDB" id="A0A5P1E4G9"/>
<evidence type="ECO:0000259" key="1">
    <source>
        <dbReference type="Pfam" id="PF22922"/>
    </source>
</evidence>
<feature type="domain" description="NLP1-9 GAF" evidence="1">
    <location>
        <begin position="94"/>
        <end position="228"/>
    </location>
</feature>
<protein>
    <recommendedName>
        <fullName evidence="1">NLP1-9 GAF domain-containing protein</fullName>
    </recommendedName>
</protein>
<dbReference type="Pfam" id="PF22922">
    <property type="entry name" value="GAF_NLP"/>
    <property type="match status" value="1"/>
</dbReference>